<accession>A0A127PCT0</accession>
<sequence length="37" mass="4367">MKVCSRWNWPLWVGIDLLRLAQNGQKRPLKNGIKYAI</sequence>
<reference evidence="1 2" key="1">
    <citation type="submission" date="2015-11" db="EMBL/GenBank/DDBJ databases">
        <title>Exploring the genomic traits of fungus-feeding bacterial genus Collimonas.</title>
        <authorList>
            <person name="Song C."/>
            <person name="Schmidt R."/>
            <person name="de Jager V."/>
            <person name="Krzyzanowska D."/>
            <person name="Jongedijk E."/>
            <person name="Cankar K."/>
            <person name="Beekwilder J."/>
            <person name="van Veen A."/>
            <person name="de Boer W."/>
            <person name="van Veen J.A."/>
            <person name="Garbeva P."/>
        </authorList>
    </citation>
    <scope>NUCLEOTIDE SEQUENCE [LARGE SCALE GENOMIC DNA]</scope>
    <source>
        <strain evidence="1 2">Ter6</strain>
    </source>
</reference>
<evidence type="ECO:0000313" key="2">
    <source>
        <dbReference type="Proteomes" id="UP000072421"/>
    </source>
</evidence>
<dbReference type="Proteomes" id="UP000072421">
    <property type="component" value="Chromosome"/>
</dbReference>
<dbReference type="AlphaFoldDB" id="A0A127PCT0"/>
<gene>
    <name evidence="1" type="ORF">CFter6_2881</name>
</gene>
<protein>
    <submittedName>
        <fullName evidence="1">Uncharacterized protein</fullName>
    </submittedName>
</protein>
<organism evidence="1">
    <name type="scientific">Collimonas fungivorans</name>
    <dbReference type="NCBI Taxonomy" id="158899"/>
    <lineage>
        <taxon>Bacteria</taxon>
        <taxon>Pseudomonadati</taxon>
        <taxon>Pseudomonadota</taxon>
        <taxon>Betaproteobacteria</taxon>
        <taxon>Burkholderiales</taxon>
        <taxon>Oxalobacteraceae</taxon>
        <taxon>Collimonas</taxon>
    </lineage>
</organism>
<evidence type="ECO:0000313" key="1">
    <source>
        <dbReference type="EMBL" id="AMO95547.1"/>
    </source>
</evidence>
<dbReference type="PATRIC" id="fig|158899.10.peg.2875"/>
<name>A0A127PCT0_9BURK</name>
<proteinExistence type="predicted"/>
<dbReference type="EMBL" id="CP013232">
    <property type="protein sequence ID" value="AMO95547.1"/>
    <property type="molecule type" value="Genomic_DNA"/>
</dbReference>